<dbReference type="InterPro" id="IPR049883">
    <property type="entry name" value="NOTCH1_EGF-like"/>
</dbReference>
<dbReference type="OrthoDB" id="2015116at2759"/>
<dbReference type="InterPro" id="IPR001881">
    <property type="entry name" value="EGF-like_Ca-bd_dom"/>
</dbReference>
<evidence type="ECO:0000313" key="11">
    <source>
        <dbReference type="Proteomes" id="UP000694397"/>
    </source>
</evidence>
<dbReference type="AlphaFoldDB" id="A0A8C9R0F1"/>
<dbReference type="Proteomes" id="UP000694397">
    <property type="component" value="Chromosome 16"/>
</dbReference>
<keyword evidence="7" id="KW-0812">Transmembrane</keyword>
<dbReference type="SMART" id="SM00042">
    <property type="entry name" value="CUB"/>
    <property type="match status" value="1"/>
</dbReference>
<dbReference type="PROSITE" id="PS01187">
    <property type="entry name" value="EGF_CA"/>
    <property type="match status" value="1"/>
</dbReference>
<keyword evidence="11" id="KW-1185">Reference proteome</keyword>
<keyword evidence="7" id="KW-0472">Membrane</keyword>
<dbReference type="GO" id="GO:0030855">
    <property type="term" value="P:epithelial cell differentiation"/>
    <property type="evidence" value="ECO:0007669"/>
    <property type="project" value="UniProtKB-ARBA"/>
</dbReference>
<evidence type="ECO:0000259" key="9">
    <source>
        <dbReference type="PROSITE" id="PS50026"/>
    </source>
</evidence>
<dbReference type="FunFam" id="2.10.25.10:FF:000038">
    <property type="entry name" value="Fibrillin 2"/>
    <property type="match status" value="1"/>
</dbReference>
<dbReference type="InterPro" id="IPR000152">
    <property type="entry name" value="EGF-type_Asp/Asn_hydroxyl_site"/>
</dbReference>
<feature type="domain" description="CUB" evidence="8">
    <location>
        <begin position="34"/>
        <end position="145"/>
    </location>
</feature>
<reference evidence="10" key="2">
    <citation type="submission" date="2025-08" db="UniProtKB">
        <authorList>
            <consortium name="Ensembl"/>
        </authorList>
    </citation>
    <scope>IDENTIFICATION</scope>
</reference>
<dbReference type="SUPFAM" id="SSF49854">
    <property type="entry name" value="Spermadhesin, CUB domain"/>
    <property type="match status" value="1"/>
</dbReference>
<reference evidence="10" key="3">
    <citation type="submission" date="2025-09" db="UniProtKB">
        <authorList>
            <consortium name="Ensembl"/>
        </authorList>
    </citation>
    <scope>IDENTIFICATION</scope>
</reference>
<feature type="compositionally biased region" description="Low complexity" evidence="6">
    <location>
        <begin position="629"/>
        <end position="646"/>
    </location>
</feature>
<name>A0A8C9R0F1_SCLFO</name>
<sequence>MSLNLLVSLNCSIYCLIESSHGEEGYAFFALRSCHHVLRGDSGEFFSPDYLCSSPPLWCNWTIQVGSGKRIHLELEDFTPADACHLKNDQIHLDESPGSGRHRVLERCWERAVHTTHSNTVHVVLLIGKDPRPPHRGFHARYHALAPSYAQEPPHRGKHKDPNEAKVSVKLLDKSKKMVTGPLVTTFPQTLSPEDGFMGQPVSGRVATVPQTASDDGKFSITQSSNTKKLEVRNTVGSVAMWNSEGTWDDIENSLGDLGVSVHNQDGNSKERLAEFNGIEDINSKHTVSVMLNPNRQTPFLEHGSSGVHNPQSEPAEWSGLPSDLKNVEAGSWSSRTLNNNWNDQLALEPPVGHSTSIPVQTLLESGQTGGSETSLTAHAGQHPKITEPMTVSSQSQRYSRNTSQLVHLPGDYLFEVAVEVYANLGKIQNWEHFVKSLKISVETMIIDELRFNQLKAISFERIKKLHAGVLLILWLQLAEDFEGEQIYEIVSSALKQLLRKAVRLGPSRRFNSTFVASVSIEDVNECETQLVLCDIHADCINQFGSYVCHCQPGFTGASSFHSRGTDCVDIEGSTRSISPVLLQGLCALCFLLGVFLLLLLCIMGVMYRRHHHGVFLVPCQSHSCGDSESSSNTNGNGNYSNNGSNMPPPPIRHPKDRGGNAKDSFPSVGLPLLKFGPLLPSDSVRCREPNEGVKL</sequence>
<evidence type="ECO:0000256" key="2">
    <source>
        <dbReference type="ARBA" id="ARBA00022729"/>
    </source>
</evidence>
<evidence type="ECO:0000313" key="10">
    <source>
        <dbReference type="Ensembl" id="ENSSFOP00015002586.1"/>
    </source>
</evidence>
<proteinExistence type="predicted"/>
<dbReference type="PROSITE" id="PS00010">
    <property type="entry name" value="ASX_HYDROXYL"/>
    <property type="match status" value="1"/>
</dbReference>
<dbReference type="InterPro" id="IPR000859">
    <property type="entry name" value="CUB_dom"/>
</dbReference>
<comment type="caution">
    <text evidence="5">Lacks conserved residue(s) required for the propagation of feature annotation.</text>
</comment>
<protein>
    <submittedName>
        <fullName evidence="10">Uncharacterized LOC108933671</fullName>
    </submittedName>
</protein>
<keyword evidence="1 5" id="KW-0245">EGF-like domain</keyword>
<dbReference type="PROSITE" id="PS50026">
    <property type="entry name" value="EGF_3"/>
    <property type="match status" value="1"/>
</dbReference>
<evidence type="ECO:0000256" key="1">
    <source>
        <dbReference type="ARBA" id="ARBA00022536"/>
    </source>
</evidence>
<organism evidence="10 11">
    <name type="scientific">Scleropages formosus</name>
    <name type="common">Asian bonytongue</name>
    <name type="synonym">Osteoglossum formosum</name>
    <dbReference type="NCBI Taxonomy" id="113540"/>
    <lineage>
        <taxon>Eukaryota</taxon>
        <taxon>Metazoa</taxon>
        <taxon>Chordata</taxon>
        <taxon>Craniata</taxon>
        <taxon>Vertebrata</taxon>
        <taxon>Euteleostomi</taxon>
        <taxon>Actinopterygii</taxon>
        <taxon>Neopterygii</taxon>
        <taxon>Teleostei</taxon>
        <taxon>Osteoglossocephala</taxon>
        <taxon>Osteoglossomorpha</taxon>
        <taxon>Osteoglossiformes</taxon>
        <taxon>Osteoglossidae</taxon>
        <taxon>Scleropages</taxon>
    </lineage>
</organism>
<evidence type="ECO:0000256" key="7">
    <source>
        <dbReference type="SAM" id="Phobius"/>
    </source>
</evidence>
<dbReference type="SUPFAM" id="SSF57196">
    <property type="entry name" value="EGF/Laminin"/>
    <property type="match status" value="1"/>
</dbReference>
<evidence type="ECO:0000259" key="8">
    <source>
        <dbReference type="PROSITE" id="PS01180"/>
    </source>
</evidence>
<dbReference type="Pfam" id="PF00431">
    <property type="entry name" value="CUB"/>
    <property type="match status" value="1"/>
</dbReference>
<dbReference type="SMART" id="SM00179">
    <property type="entry name" value="EGF_CA"/>
    <property type="match status" value="1"/>
</dbReference>
<evidence type="ECO:0000256" key="5">
    <source>
        <dbReference type="PROSITE-ProRule" id="PRU00076"/>
    </source>
</evidence>
<keyword evidence="4" id="KW-1015">Disulfide bond</keyword>
<keyword evidence="3" id="KW-0677">Repeat</keyword>
<gene>
    <name evidence="10" type="primary">zgc:66455</name>
</gene>
<dbReference type="Pfam" id="PF07645">
    <property type="entry name" value="EGF_CA"/>
    <property type="match status" value="1"/>
</dbReference>
<keyword evidence="2" id="KW-0732">Signal</keyword>
<reference evidence="10 11" key="1">
    <citation type="submission" date="2019-04" db="EMBL/GenBank/DDBJ databases">
        <authorList>
            <consortium name="Wellcome Sanger Institute Data Sharing"/>
        </authorList>
    </citation>
    <scope>NUCLEOTIDE SEQUENCE [LARGE SCALE GENOMIC DNA]</scope>
</reference>
<evidence type="ECO:0000256" key="3">
    <source>
        <dbReference type="ARBA" id="ARBA00022737"/>
    </source>
</evidence>
<dbReference type="GeneTree" id="ENSGT01110000267375"/>
<evidence type="ECO:0000256" key="6">
    <source>
        <dbReference type="SAM" id="MobiDB-lite"/>
    </source>
</evidence>
<dbReference type="SMART" id="SM00181">
    <property type="entry name" value="EGF"/>
    <property type="match status" value="1"/>
</dbReference>
<feature type="domain" description="EGF-like" evidence="9">
    <location>
        <begin position="523"/>
        <end position="561"/>
    </location>
</feature>
<evidence type="ECO:0000256" key="4">
    <source>
        <dbReference type="ARBA" id="ARBA00023157"/>
    </source>
</evidence>
<dbReference type="GO" id="GO:0005509">
    <property type="term" value="F:calcium ion binding"/>
    <property type="evidence" value="ECO:0007669"/>
    <property type="project" value="InterPro"/>
</dbReference>
<keyword evidence="7" id="KW-1133">Transmembrane helix</keyword>
<dbReference type="CDD" id="cd00041">
    <property type="entry name" value="CUB"/>
    <property type="match status" value="1"/>
</dbReference>
<dbReference type="PROSITE" id="PS01180">
    <property type="entry name" value="CUB"/>
    <property type="match status" value="1"/>
</dbReference>
<feature type="transmembrane region" description="Helical" evidence="7">
    <location>
        <begin position="581"/>
        <end position="603"/>
    </location>
</feature>
<dbReference type="Ensembl" id="ENSSFOT00015002631.2">
    <property type="protein sequence ID" value="ENSSFOP00015002586.1"/>
    <property type="gene ID" value="ENSSFOG00015001741.2"/>
</dbReference>
<dbReference type="CDD" id="cd00054">
    <property type="entry name" value="EGF_CA"/>
    <property type="match status" value="1"/>
</dbReference>
<dbReference type="Gene3D" id="2.10.25.10">
    <property type="entry name" value="Laminin"/>
    <property type="match status" value="1"/>
</dbReference>
<dbReference type="InterPro" id="IPR018097">
    <property type="entry name" value="EGF_Ca-bd_CS"/>
</dbReference>
<dbReference type="Gene3D" id="2.60.120.290">
    <property type="entry name" value="Spermadhesin, CUB domain"/>
    <property type="match status" value="1"/>
</dbReference>
<dbReference type="InterPro" id="IPR000742">
    <property type="entry name" value="EGF"/>
</dbReference>
<feature type="region of interest" description="Disordered" evidence="6">
    <location>
        <begin position="629"/>
        <end position="666"/>
    </location>
</feature>
<accession>A0A8C9R0F1</accession>
<dbReference type="InterPro" id="IPR035914">
    <property type="entry name" value="Sperma_CUB_dom_sf"/>
</dbReference>